<dbReference type="GO" id="GO:0006313">
    <property type="term" value="P:DNA transposition"/>
    <property type="evidence" value="ECO:0007669"/>
    <property type="project" value="InterPro"/>
</dbReference>
<evidence type="ECO:0000259" key="1">
    <source>
        <dbReference type="Pfam" id="PF01548"/>
    </source>
</evidence>
<gene>
    <name evidence="3" type="ORF">A9309_10600</name>
</gene>
<evidence type="ECO:0000313" key="4">
    <source>
        <dbReference type="Proteomes" id="UP000092607"/>
    </source>
</evidence>
<feature type="domain" description="Transposase IS110-like N-terminal" evidence="1">
    <location>
        <begin position="24"/>
        <end position="176"/>
    </location>
</feature>
<dbReference type="PANTHER" id="PTHR33055">
    <property type="entry name" value="TRANSPOSASE FOR INSERTION SEQUENCE ELEMENT IS1111A"/>
    <property type="match status" value="1"/>
</dbReference>
<accession>A0A1B8PW39</accession>
<dbReference type="EMBL" id="LZMS01000098">
    <property type="protein sequence ID" value="OBX59908.1"/>
    <property type="molecule type" value="Genomic_DNA"/>
</dbReference>
<dbReference type="InterPro" id="IPR047650">
    <property type="entry name" value="Transpos_IS110"/>
</dbReference>
<protein>
    <submittedName>
        <fullName evidence="3">Transposase</fullName>
    </submittedName>
</protein>
<dbReference type="InterPro" id="IPR003346">
    <property type="entry name" value="Transposase_20"/>
</dbReference>
<dbReference type="InterPro" id="IPR002525">
    <property type="entry name" value="Transp_IS110-like_N"/>
</dbReference>
<dbReference type="GO" id="GO:0003677">
    <property type="term" value="F:DNA binding"/>
    <property type="evidence" value="ECO:0007669"/>
    <property type="project" value="InterPro"/>
</dbReference>
<dbReference type="GO" id="GO:0004803">
    <property type="term" value="F:transposase activity"/>
    <property type="evidence" value="ECO:0007669"/>
    <property type="project" value="InterPro"/>
</dbReference>
<evidence type="ECO:0000313" key="3">
    <source>
        <dbReference type="EMBL" id="OBX59908.1"/>
    </source>
</evidence>
<sequence>MQGRFMMSMKSANNELDKHYVHFVGIDVAKKSFVLATSLSPKTKNYDNTAQGIDQAICFIKEEHKQCDNGKTLVVLESTGGLEVPLAKAIHLAGICVMIANPRQTHQFAKSQSLTKTDNKDAKMLAFYAKMMAQRDDLATLLYCPPSQSQELLTALINRRNQFVQMCVAEKNRLEQSHHSQISSIQAHITYLTEQIHELDKQIKTHLDDDNHPDLKQTSSVIQSVKGVGQTTTATLLAMLPELGTISHKQLASLVGVAPHPKQSGETKFKGLCQAGRPEVRKALYMATLVATRFDEKIKTFYQRLRANGKPFKVAIVACMHKLLTILNARVRDELQKQVVVR</sequence>
<dbReference type="PANTHER" id="PTHR33055:SF13">
    <property type="entry name" value="TRANSPOSASE"/>
    <property type="match status" value="1"/>
</dbReference>
<organism evidence="3 4">
    <name type="scientific">Moraxella lacunata</name>
    <dbReference type="NCBI Taxonomy" id="477"/>
    <lineage>
        <taxon>Bacteria</taxon>
        <taxon>Pseudomonadati</taxon>
        <taxon>Pseudomonadota</taxon>
        <taxon>Gammaproteobacteria</taxon>
        <taxon>Moraxellales</taxon>
        <taxon>Moraxellaceae</taxon>
        <taxon>Moraxella</taxon>
    </lineage>
</organism>
<dbReference type="Proteomes" id="UP000092607">
    <property type="component" value="Unassembled WGS sequence"/>
</dbReference>
<reference evidence="3 4" key="1">
    <citation type="submission" date="2016-06" db="EMBL/GenBank/DDBJ databases">
        <title>Draft genome of Moraxella lacunata CCUG 57757A.</title>
        <authorList>
            <person name="Salva-Serra F."/>
            <person name="Engstrom-Jakobsson H."/>
            <person name="Thorell K."/>
            <person name="Gonzales-Siles L."/>
            <person name="Karlsson R."/>
            <person name="Boulund F."/>
            <person name="Engstrand L."/>
            <person name="Kristiansson E."/>
            <person name="Moore E."/>
        </authorList>
    </citation>
    <scope>NUCLEOTIDE SEQUENCE [LARGE SCALE GENOMIC DNA]</scope>
    <source>
        <strain evidence="3 4">CCUG 57757A</strain>
    </source>
</reference>
<evidence type="ECO:0000259" key="2">
    <source>
        <dbReference type="Pfam" id="PF02371"/>
    </source>
</evidence>
<dbReference type="AlphaFoldDB" id="A0A1B8PW39"/>
<feature type="domain" description="Transposase IS116/IS110/IS902 C-terminal" evidence="2">
    <location>
        <begin position="220"/>
        <end position="303"/>
    </location>
</feature>
<dbReference type="Pfam" id="PF02371">
    <property type="entry name" value="Transposase_20"/>
    <property type="match status" value="1"/>
</dbReference>
<comment type="caution">
    <text evidence="3">The sequence shown here is derived from an EMBL/GenBank/DDBJ whole genome shotgun (WGS) entry which is preliminary data.</text>
</comment>
<dbReference type="Pfam" id="PF01548">
    <property type="entry name" value="DEDD_Tnp_IS110"/>
    <property type="match status" value="1"/>
</dbReference>
<name>A0A1B8PW39_MORLA</name>
<proteinExistence type="predicted"/>